<keyword evidence="2" id="KW-1185">Reference proteome</keyword>
<accession>A0A7X3FZ98</accession>
<dbReference type="Pfam" id="PF13692">
    <property type="entry name" value="Glyco_trans_1_4"/>
    <property type="match status" value="1"/>
</dbReference>
<evidence type="ECO:0000313" key="1">
    <source>
        <dbReference type="EMBL" id="MVW60535.1"/>
    </source>
</evidence>
<keyword evidence="1" id="KW-0808">Transferase</keyword>
<dbReference type="SUPFAM" id="SSF53756">
    <property type="entry name" value="UDP-Glycosyltransferase/glycogen phosphorylase"/>
    <property type="match status" value="1"/>
</dbReference>
<gene>
    <name evidence="1" type="ORF">GPY61_11390</name>
</gene>
<dbReference type="RefSeq" id="WP_160408646.1">
    <property type="nucleotide sequence ID" value="NZ_WSES01000003.1"/>
</dbReference>
<dbReference type="Gene3D" id="3.40.50.2000">
    <property type="entry name" value="Glycogen Phosphorylase B"/>
    <property type="match status" value="2"/>
</dbReference>
<dbReference type="Proteomes" id="UP000443353">
    <property type="component" value="Unassembled WGS sequence"/>
</dbReference>
<protein>
    <submittedName>
        <fullName evidence="1">Glycosyltransferase</fullName>
    </submittedName>
</protein>
<evidence type="ECO:0000313" key="2">
    <source>
        <dbReference type="Proteomes" id="UP000443353"/>
    </source>
</evidence>
<reference evidence="1 2" key="1">
    <citation type="submission" date="2019-12" db="EMBL/GenBank/DDBJ databases">
        <authorList>
            <person name="Li C."/>
            <person name="Zhao J."/>
        </authorList>
    </citation>
    <scope>NUCLEOTIDE SEQUENCE [LARGE SCALE GENOMIC DNA]</scope>
    <source>
        <strain evidence="1 2">NEAU-DD11</strain>
    </source>
</reference>
<comment type="caution">
    <text evidence="1">The sequence shown here is derived from an EMBL/GenBank/DDBJ whole genome shotgun (WGS) entry which is preliminary data.</text>
</comment>
<sequence>MKQERILVVTTSYPYGRNEAFIKAELEYLAQCFAHVELVPGFYPRDATPRPTSLPVNHDYANARWGVQRRFNVVGSFLGGLWRYAWLDDARRVMRGAHRWENVKELARALYRARLFERFLVEQVRYANKKIDIVYFYWMFPEIAGAIRFRNVYQPSLKVVSRAHRGDLYEDKRSGGYAGLRQGVLAGIDAVFSISEHGRAYVAREHPAAARKCFTARLGVDDPGFKNAQPHEEALSVVSCSFVVEEKRLHLIVDALAHLLEAAPSLSVRWTHIGDGGLFEALQAYAQSKLGGRRAEVVFTGYLAQEDVMKLYREQTFDVFVNVSSSEGIPVSLMEASSVGIPMVATDVGGNSEIVNESNGILIPADPDVATIAGALARFRDRASALAYRTRARADWQEKYSAAHNYPQFGQSLVDIASRP</sequence>
<dbReference type="EMBL" id="WSES01000003">
    <property type="protein sequence ID" value="MVW60535.1"/>
    <property type="molecule type" value="Genomic_DNA"/>
</dbReference>
<dbReference type="GO" id="GO:0016757">
    <property type="term" value="F:glycosyltransferase activity"/>
    <property type="evidence" value="ECO:0007669"/>
    <property type="project" value="TreeGrafter"/>
</dbReference>
<name>A0A7X3FZ98_9BURK</name>
<proteinExistence type="predicted"/>
<dbReference type="PANTHER" id="PTHR45947">
    <property type="entry name" value="SULFOQUINOVOSYL TRANSFERASE SQD2"/>
    <property type="match status" value="1"/>
</dbReference>
<organism evidence="1 2">
    <name type="scientific">Massilia cellulosiltytica</name>
    <dbReference type="NCBI Taxonomy" id="2683234"/>
    <lineage>
        <taxon>Bacteria</taxon>
        <taxon>Pseudomonadati</taxon>
        <taxon>Pseudomonadota</taxon>
        <taxon>Betaproteobacteria</taxon>
        <taxon>Burkholderiales</taxon>
        <taxon>Oxalobacteraceae</taxon>
        <taxon>Telluria group</taxon>
        <taxon>Massilia</taxon>
    </lineage>
</organism>
<dbReference type="AlphaFoldDB" id="A0A7X3FZ98"/>
<dbReference type="InterPro" id="IPR050194">
    <property type="entry name" value="Glycosyltransferase_grp1"/>
</dbReference>
<dbReference type="PANTHER" id="PTHR45947:SF14">
    <property type="entry name" value="SLL1723 PROTEIN"/>
    <property type="match status" value="1"/>
</dbReference>